<proteinExistence type="predicted"/>
<evidence type="ECO:0000313" key="1">
    <source>
        <dbReference type="EMBL" id="MBC5714727.1"/>
    </source>
</evidence>
<evidence type="ECO:0008006" key="3">
    <source>
        <dbReference type="Google" id="ProtNLM"/>
    </source>
</evidence>
<dbReference type="PANTHER" id="PTHR39431:SF1">
    <property type="entry name" value="FRPA_C-RELATED PROTEIN"/>
    <property type="match status" value="1"/>
</dbReference>
<dbReference type="Proteomes" id="UP000606720">
    <property type="component" value="Unassembled WGS sequence"/>
</dbReference>
<reference evidence="1" key="1">
    <citation type="submission" date="2020-08" db="EMBL/GenBank/DDBJ databases">
        <title>Genome public.</title>
        <authorList>
            <person name="Liu C."/>
            <person name="Sun Q."/>
        </authorList>
    </citation>
    <scope>NUCLEOTIDE SEQUENCE</scope>
    <source>
        <strain evidence="1">BX1005</strain>
    </source>
</reference>
<sequence length="356" mass="38797">MIIQSGSVTMSSRRSYDRTTASSSSISLWGNGFSSNNQIQMIDHYHEGSGEFYDTKDQAADSNDQLLNEFKQAQSISSPFMTSRTKPDIQKLKEASLNYLLMLLFGKSSVSLKDYLADTAQETGLISQVSTQQPGGMTTDSYYYSEKEMTSFSTTGTVKTADGREMSFNLSLTMSRAFEEAYTKTTSFGAPQLCDPLVINLNTSSANVTDQTFFFDLDADGHAEKISQLASGSGFLAYDTNGDGIINDGNELFGTKSGDGFADLASYDEDGNGWIDENDPIFDKLRIWTKDVSGKDVLCALGKAGVGAIYLGNSETEFSLNSKKDNTTNALIRKTGIFLYEKGGCGTIQHVDMAKK</sequence>
<comment type="caution">
    <text evidence="1">The sequence shown here is derived from an EMBL/GenBank/DDBJ whole genome shotgun (WGS) entry which is preliminary data.</text>
</comment>
<dbReference type="PANTHER" id="PTHR39431">
    <property type="entry name" value="FRPA/C-RELATED PROTEIN"/>
    <property type="match status" value="1"/>
</dbReference>
<dbReference type="RefSeq" id="WP_186867359.1">
    <property type="nucleotide sequence ID" value="NZ_JACOPH010000009.1"/>
</dbReference>
<evidence type="ECO:0000313" key="2">
    <source>
        <dbReference type="Proteomes" id="UP000606720"/>
    </source>
</evidence>
<protein>
    <recommendedName>
        <fullName evidence="3">VCBS repeat-containing protein</fullName>
    </recommendedName>
</protein>
<name>A0A923RTI8_9FIRM</name>
<accession>A0A923RTI8</accession>
<gene>
    <name evidence="1" type="ORF">H8S17_11050</name>
</gene>
<dbReference type="AlphaFoldDB" id="A0A923RTI8"/>
<dbReference type="EMBL" id="JACOPH010000009">
    <property type="protein sequence ID" value="MBC5714727.1"/>
    <property type="molecule type" value="Genomic_DNA"/>
</dbReference>
<organism evidence="1 2">
    <name type="scientific">Roseburia zhanii</name>
    <dbReference type="NCBI Taxonomy" id="2763064"/>
    <lineage>
        <taxon>Bacteria</taxon>
        <taxon>Bacillati</taxon>
        <taxon>Bacillota</taxon>
        <taxon>Clostridia</taxon>
        <taxon>Lachnospirales</taxon>
        <taxon>Lachnospiraceae</taxon>
        <taxon>Roseburia</taxon>
    </lineage>
</organism>
<keyword evidence="2" id="KW-1185">Reference proteome</keyword>